<dbReference type="Proteomes" id="UP000434172">
    <property type="component" value="Unassembled WGS sequence"/>
</dbReference>
<accession>A0A8H3W6C2</accession>
<name>A0A8H3W6C2_9PEZI</name>
<comment type="caution">
    <text evidence="1">The sequence shown here is derived from an EMBL/GenBank/DDBJ whole genome shotgun (WGS) entry which is preliminary data.</text>
</comment>
<evidence type="ECO:0000313" key="1">
    <source>
        <dbReference type="EMBL" id="KAF0320097.1"/>
    </source>
</evidence>
<dbReference type="EMBL" id="WOWK01000087">
    <property type="protein sequence ID" value="KAF0320097.1"/>
    <property type="molecule type" value="Genomic_DNA"/>
</dbReference>
<organism evidence="1 2">
    <name type="scientific">Colletotrichum asianum</name>
    <dbReference type="NCBI Taxonomy" id="702518"/>
    <lineage>
        <taxon>Eukaryota</taxon>
        <taxon>Fungi</taxon>
        <taxon>Dikarya</taxon>
        <taxon>Ascomycota</taxon>
        <taxon>Pezizomycotina</taxon>
        <taxon>Sordariomycetes</taxon>
        <taxon>Hypocreomycetidae</taxon>
        <taxon>Glomerellales</taxon>
        <taxon>Glomerellaceae</taxon>
        <taxon>Colletotrichum</taxon>
        <taxon>Colletotrichum gloeosporioides species complex</taxon>
    </lineage>
</organism>
<dbReference type="AlphaFoldDB" id="A0A8H3W6C2"/>
<keyword evidence="2" id="KW-1185">Reference proteome</keyword>
<gene>
    <name evidence="1" type="ORF">GQ607_012691</name>
</gene>
<reference evidence="1 2" key="1">
    <citation type="submission" date="2019-12" db="EMBL/GenBank/DDBJ databases">
        <title>A genome sequence resource for the geographically widespread anthracnose pathogen Colletotrichum asianum.</title>
        <authorList>
            <person name="Meng Y."/>
        </authorList>
    </citation>
    <scope>NUCLEOTIDE SEQUENCE [LARGE SCALE GENOMIC DNA]</scope>
    <source>
        <strain evidence="1 2">ICMP 18580</strain>
    </source>
</reference>
<sequence>MARPCILSSLLFLCHQKRGPLLLSALHSLPCLGCLAPVRPPMLPSEPTCLTLVAPLAPNTLPPARKDISSEILGDRKISYNCGRLQ</sequence>
<proteinExistence type="predicted"/>
<evidence type="ECO:0000313" key="2">
    <source>
        <dbReference type="Proteomes" id="UP000434172"/>
    </source>
</evidence>
<protein>
    <submittedName>
        <fullName evidence="1">Uncharacterized protein</fullName>
    </submittedName>
</protein>